<dbReference type="VEuPathDB" id="GiardiaDB:GMRT_23776"/>
<feature type="region of interest" description="Disordered" evidence="1">
    <location>
        <begin position="162"/>
        <end position="185"/>
    </location>
</feature>
<dbReference type="AlphaFoldDB" id="A0A4Z1SM84"/>
<sequence>MQDNYGWTALMKAAYNGKTDCARLLFSEAGKQTTKEWYGFPSGATALMIAAHENCPDIVELLLPYEQGLKDSEGHTAQWHANNSSKEGDFTQVRRLLENERTERIPPPNPELLILQYRVNDLTTENDSLKKDLSSSKNTLEETKNELSQLNQENSSLRQQLQKANEEKDALHKQLEDRTGLRSIS</sequence>
<reference evidence="2 3" key="1">
    <citation type="submission" date="2019-05" db="EMBL/GenBank/DDBJ databases">
        <title>The compact genome of Giardia muris reveals important steps in the evolution of intestinal protozoan parasites.</title>
        <authorList>
            <person name="Xu F."/>
            <person name="Jimenez-Gonzalez A."/>
            <person name="Einarsson E."/>
            <person name="Astvaldsson A."/>
            <person name="Peirasmaki D."/>
            <person name="Eckmann L."/>
            <person name="Andersson J.O."/>
            <person name="Svard S.G."/>
            <person name="Jerlstrom-Hultqvist J."/>
        </authorList>
    </citation>
    <scope>NUCLEOTIDE SEQUENCE [LARGE SCALE GENOMIC DNA]</scope>
    <source>
        <strain evidence="2 3">Roberts-Thomson</strain>
    </source>
</reference>
<gene>
    <name evidence="2" type="ORF">GMRT_23776</name>
</gene>
<proteinExistence type="predicted"/>
<accession>A0A4Z1SM84</accession>
<protein>
    <submittedName>
        <fullName evidence="2">Ankyrin repeat protein 3</fullName>
    </submittedName>
</protein>
<keyword evidence="3" id="KW-1185">Reference proteome</keyword>
<name>A0A4Z1SM84_GIAMU</name>
<dbReference type="SMART" id="SM00248">
    <property type="entry name" value="ANK"/>
    <property type="match status" value="2"/>
</dbReference>
<evidence type="ECO:0000313" key="3">
    <source>
        <dbReference type="Proteomes" id="UP000315496"/>
    </source>
</evidence>
<dbReference type="InterPro" id="IPR002110">
    <property type="entry name" value="Ankyrin_rpt"/>
</dbReference>
<evidence type="ECO:0000256" key="1">
    <source>
        <dbReference type="SAM" id="MobiDB-lite"/>
    </source>
</evidence>
<organism evidence="2 3">
    <name type="scientific">Giardia muris</name>
    <dbReference type="NCBI Taxonomy" id="5742"/>
    <lineage>
        <taxon>Eukaryota</taxon>
        <taxon>Metamonada</taxon>
        <taxon>Diplomonadida</taxon>
        <taxon>Hexamitidae</taxon>
        <taxon>Giardiinae</taxon>
        <taxon>Giardia</taxon>
    </lineage>
</organism>
<comment type="caution">
    <text evidence="2">The sequence shown here is derived from an EMBL/GenBank/DDBJ whole genome shotgun (WGS) entry which is preliminary data.</text>
</comment>
<dbReference type="InterPro" id="IPR036770">
    <property type="entry name" value="Ankyrin_rpt-contain_sf"/>
</dbReference>
<dbReference type="Gene3D" id="6.10.250.3110">
    <property type="match status" value="1"/>
</dbReference>
<dbReference type="SUPFAM" id="SSF48403">
    <property type="entry name" value="Ankyrin repeat"/>
    <property type="match status" value="1"/>
</dbReference>
<dbReference type="Pfam" id="PF00023">
    <property type="entry name" value="Ank"/>
    <property type="match status" value="2"/>
</dbReference>
<dbReference type="Proteomes" id="UP000315496">
    <property type="component" value="Chromosome 4"/>
</dbReference>
<evidence type="ECO:0000313" key="2">
    <source>
        <dbReference type="EMBL" id="TNJ26792.1"/>
    </source>
</evidence>
<dbReference type="Gene3D" id="1.25.40.20">
    <property type="entry name" value="Ankyrin repeat-containing domain"/>
    <property type="match status" value="1"/>
</dbReference>
<dbReference type="PANTHER" id="PTHR24120">
    <property type="entry name" value="GH07239P"/>
    <property type="match status" value="1"/>
</dbReference>
<feature type="compositionally biased region" description="Basic and acidic residues" evidence="1">
    <location>
        <begin position="164"/>
        <end position="185"/>
    </location>
</feature>
<dbReference type="OrthoDB" id="20872at2759"/>
<dbReference type="EMBL" id="VDLU01000004">
    <property type="protein sequence ID" value="TNJ26792.1"/>
    <property type="molecule type" value="Genomic_DNA"/>
</dbReference>
<dbReference type="PANTHER" id="PTHR24120:SF4">
    <property type="entry name" value="GH07239P"/>
    <property type="match status" value="1"/>
</dbReference>